<keyword evidence="2 7" id="KW-0808">Transferase</keyword>
<dbReference type="InterPro" id="IPR012967">
    <property type="entry name" value="COMT_dimerisation"/>
</dbReference>
<dbReference type="InterPro" id="IPR036388">
    <property type="entry name" value="WH-like_DNA-bd_sf"/>
</dbReference>
<dbReference type="GO" id="GO:0046983">
    <property type="term" value="F:protein dimerization activity"/>
    <property type="evidence" value="ECO:0007669"/>
    <property type="project" value="InterPro"/>
</dbReference>
<feature type="domain" description="O-methyltransferase C-terminal" evidence="5">
    <location>
        <begin position="190"/>
        <end position="363"/>
    </location>
</feature>
<dbReference type="Pfam" id="PF00891">
    <property type="entry name" value="Methyltransf_2"/>
    <property type="match status" value="1"/>
</dbReference>
<dbReference type="Proteomes" id="UP000037660">
    <property type="component" value="Unassembled WGS sequence"/>
</dbReference>
<gene>
    <name evidence="7" type="ORF">ISF6_4583</name>
</gene>
<dbReference type="AlphaFoldDB" id="A0A0K8NVK2"/>
<dbReference type="GO" id="GO:0043803">
    <property type="term" value="F:hydroxyneurosporene-O-methyltransferase activity"/>
    <property type="evidence" value="ECO:0007669"/>
    <property type="project" value="UniProtKB-EC"/>
</dbReference>
<dbReference type="OrthoDB" id="9766840at2"/>
<evidence type="ECO:0000256" key="2">
    <source>
        <dbReference type="ARBA" id="ARBA00022679"/>
    </source>
</evidence>
<sequence>MQAAGAPPEARGWLERLRDWPQRRVADPAFRRWAESSRWTRWIARRRARELFDLVAGFVYSQVLLACVQLRLFERLQDGPLDADALAPRLGLAPDAVRRLCDAAVALRLLARRSGERYALGPLGAAMVGNDAVAAMVEHHAALYEDLREPLALLRGHRDATALRRVWPYAAAGLAGGAAPRSLAVDAVAGYCALMSASQPLVAGTVLDAWPLRRRRVLLDLGGGEGRFVEAALRRHGALRGLLFDLPAVAARAEARLGLAGLGGRVACLGGDFLRDRLPRGADTISLVRVVHDHDDAAVRTLLRAAHDALPPGGQLLLAEPMARTRGAEAMGDAYFGWYLLAMGQGRPRSADELAAMLREAGFGSVRAVRTAVPLQTGLLVAERSVALD</sequence>
<reference evidence="7 8" key="2">
    <citation type="journal article" date="2016" name="Science">
        <title>A bacterium that degrades and assimilates poly(ethylene terephthalate).</title>
        <authorList>
            <person name="Yoshida S."/>
            <person name="Hiraga K."/>
            <person name="Takehana T."/>
            <person name="Taniguchi I."/>
            <person name="Yamaji H."/>
            <person name="Maeda Y."/>
            <person name="Toyohara K."/>
            <person name="Miyamoto K."/>
            <person name="Kimura Y."/>
            <person name="Oda K."/>
        </authorList>
    </citation>
    <scope>NUCLEOTIDE SEQUENCE [LARGE SCALE GENOMIC DNA]</scope>
    <source>
        <strain evidence="8">NBRC 110686 / TISTR 2288 / 201-F6</strain>
    </source>
</reference>
<dbReference type="GO" id="GO:0032259">
    <property type="term" value="P:methylation"/>
    <property type="evidence" value="ECO:0007669"/>
    <property type="project" value="UniProtKB-KW"/>
</dbReference>
<comment type="caution">
    <text evidence="7">The sequence shown here is derived from an EMBL/GenBank/DDBJ whole genome shotgun (WGS) entry which is preliminary data.</text>
</comment>
<protein>
    <submittedName>
        <fullName evidence="7">Hydroxyneurosporene methyltransferase</fullName>
        <ecNumber evidence="7">2.1.1.210</ecNumber>
    </submittedName>
</protein>
<dbReference type="PANTHER" id="PTHR43712:SF2">
    <property type="entry name" value="O-METHYLTRANSFERASE CICE"/>
    <property type="match status" value="1"/>
</dbReference>
<evidence type="ECO:0000256" key="3">
    <source>
        <dbReference type="ARBA" id="ARBA00022691"/>
    </source>
</evidence>
<dbReference type="SUPFAM" id="SSF46785">
    <property type="entry name" value="Winged helix' DNA-binding domain"/>
    <property type="match status" value="1"/>
</dbReference>
<dbReference type="STRING" id="1547922.ISF6_4583"/>
<organism evidence="7 8">
    <name type="scientific">Piscinibacter sakaiensis</name>
    <name type="common">Ideonella sakaiensis</name>
    <dbReference type="NCBI Taxonomy" id="1547922"/>
    <lineage>
        <taxon>Bacteria</taxon>
        <taxon>Pseudomonadati</taxon>
        <taxon>Pseudomonadota</taxon>
        <taxon>Betaproteobacteria</taxon>
        <taxon>Burkholderiales</taxon>
        <taxon>Sphaerotilaceae</taxon>
        <taxon>Piscinibacter</taxon>
    </lineage>
</organism>
<proteinExistence type="predicted"/>
<dbReference type="RefSeq" id="WP_054018535.1">
    <property type="nucleotide sequence ID" value="NZ_BBYR01000007.1"/>
</dbReference>
<dbReference type="SUPFAM" id="SSF53335">
    <property type="entry name" value="S-adenosyl-L-methionine-dependent methyltransferases"/>
    <property type="match status" value="1"/>
</dbReference>
<dbReference type="InterPro" id="IPR036390">
    <property type="entry name" value="WH_DNA-bd_sf"/>
</dbReference>
<dbReference type="PANTHER" id="PTHR43712">
    <property type="entry name" value="PUTATIVE (AFU_ORTHOLOGUE AFUA_4G14580)-RELATED"/>
    <property type="match status" value="1"/>
</dbReference>
<evidence type="ECO:0000259" key="5">
    <source>
        <dbReference type="Pfam" id="PF00891"/>
    </source>
</evidence>
<feature type="active site" description="Proton acceptor" evidence="4">
    <location>
        <position position="292"/>
    </location>
</feature>
<dbReference type="InterPro" id="IPR001077">
    <property type="entry name" value="COMT_C"/>
</dbReference>
<feature type="domain" description="O-methyltransferase dimerisation" evidence="6">
    <location>
        <begin position="53"/>
        <end position="128"/>
    </location>
</feature>
<reference evidence="8" key="1">
    <citation type="submission" date="2015-07" db="EMBL/GenBank/DDBJ databases">
        <title>Discovery of a poly(ethylene terephthalate assimilation.</title>
        <authorList>
            <person name="Yoshida S."/>
            <person name="Hiraga K."/>
            <person name="Takehana T."/>
            <person name="Taniguchi I."/>
            <person name="Yamaji H."/>
            <person name="Maeda Y."/>
            <person name="Toyohara K."/>
            <person name="Miyamoto K."/>
            <person name="Kimura Y."/>
            <person name="Oda K."/>
        </authorList>
    </citation>
    <scope>NUCLEOTIDE SEQUENCE [LARGE SCALE GENOMIC DNA]</scope>
    <source>
        <strain evidence="8">NBRC 110686 / TISTR 2288 / 201-F6</strain>
    </source>
</reference>
<evidence type="ECO:0000256" key="4">
    <source>
        <dbReference type="PIRSR" id="PIRSR005739-1"/>
    </source>
</evidence>
<accession>A0A0K8NVK2</accession>
<dbReference type="EC" id="2.1.1.210" evidence="7"/>
<name>A0A0K8NVK2_PISS1</name>
<dbReference type="InterPro" id="IPR016461">
    <property type="entry name" value="COMT-like"/>
</dbReference>
<dbReference type="PROSITE" id="PS51683">
    <property type="entry name" value="SAM_OMT_II"/>
    <property type="match status" value="1"/>
</dbReference>
<dbReference type="Pfam" id="PF08100">
    <property type="entry name" value="Dimerisation"/>
    <property type="match status" value="1"/>
</dbReference>
<keyword evidence="1 7" id="KW-0489">Methyltransferase</keyword>
<evidence type="ECO:0000313" key="7">
    <source>
        <dbReference type="EMBL" id="GAP34408.1"/>
    </source>
</evidence>
<keyword evidence="3" id="KW-0949">S-adenosyl-L-methionine</keyword>
<dbReference type="GO" id="GO:0008171">
    <property type="term" value="F:O-methyltransferase activity"/>
    <property type="evidence" value="ECO:0007669"/>
    <property type="project" value="InterPro"/>
</dbReference>
<dbReference type="Gene3D" id="1.10.10.10">
    <property type="entry name" value="Winged helix-like DNA-binding domain superfamily/Winged helix DNA-binding domain"/>
    <property type="match status" value="1"/>
</dbReference>
<dbReference type="InterPro" id="IPR029063">
    <property type="entry name" value="SAM-dependent_MTases_sf"/>
</dbReference>
<keyword evidence="8" id="KW-1185">Reference proteome</keyword>
<evidence type="ECO:0000313" key="8">
    <source>
        <dbReference type="Proteomes" id="UP000037660"/>
    </source>
</evidence>
<evidence type="ECO:0000259" key="6">
    <source>
        <dbReference type="Pfam" id="PF08100"/>
    </source>
</evidence>
<dbReference type="Gene3D" id="3.40.50.150">
    <property type="entry name" value="Vaccinia Virus protein VP39"/>
    <property type="match status" value="1"/>
</dbReference>
<evidence type="ECO:0000256" key="1">
    <source>
        <dbReference type="ARBA" id="ARBA00022603"/>
    </source>
</evidence>
<dbReference type="EMBL" id="BBYR01000007">
    <property type="protein sequence ID" value="GAP34408.1"/>
    <property type="molecule type" value="Genomic_DNA"/>
</dbReference>